<organism evidence="1 2">
    <name type="scientific">Ilyodon furcidens</name>
    <name type="common">goldbreast splitfin</name>
    <dbReference type="NCBI Taxonomy" id="33524"/>
    <lineage>
        <taxon>Eukaryota</taxon>
        <taxon>Metazoa</taxon>
        <taxon>Chordata</taxon>
        <taxon>Craniata</taxon>
        <taxon>Vertebrata</taxon>
        <taxon>Euteleostomi</taxon>
        <taxon>Actinopterygii</taxon>
        <taxon>Neopterygii</taxon>
        <taxon>Teleostei</taxon>
        <taxon>Neoteleostei</taxon>
        <taxon>Acanthomorphata</taxon>
        <taxon>Ovalentaria</taxon>
        <taxon>Atherinomorphae</taxon>
        <taxon>Cyprinodontiformes</taxon>
        <taxon>Goodeidae</taxon>
        <taxon>Ilyodon</taxon>
    </lineage>
</organism>
<keyword evidence="2" id="KW-1185">Reference proteome</keyword>
<evidence type="ECO:0000313" key="1">
    <source>
        <dbReference type="EMBL" id="MEQ2243402.1"/>
    </source>
</evidence>
<sequence>MEQLLFHIERSQLKWFRHYIRMPCWGLSLKVFWLFHSIFFPLQTVSDWINVRSIINADPFCNPGDRYCCATPETVTVR</sequence>
<comment type="caution">
    <text evidence="1">The sequence shown here is derived from an EMBL/GenBank/DDBJ whole genome shotgun (WGS) entry which is preliminary data.</text>
</comment>
<proteinExistence type="predicted"/>
<dbReference type="EMBL" id="JAHRIQ010069936">
    <property type="protein sequence ID" value="MEQ2243402.1"/>
    <property type="molecule type" value="Genomic_DNA"/>
</dbReference>
<evidence type="ECO:0000313" key="2">
    <source>
        <dbReference type="Proteomes" id="UP001482620"/>
    </source>
</evidence>
<protein>
    <submittedName>
        <fullName evidence="1">Uncharacterized protein</fullName>
    </submittedName>
</protein>
<name>A0ABV0UFR3_9TELE</name>
<gene>
    <name evidence="1" type="ORF">ILYODFUR_006784</name>
</gene>
<reference evidence="1 2" key="1">
    <citation type="submission" date="2021-06" db="EMBL/GenBank/DDBJ databases">
        <authorList>
            <person name="Palmer J.M."/>
        </authorList>
    </citation>
    <scope>NUCLEOTIDE SEQUENCE [LARGE SCALE GENOMIC DNA]</scope>
    <source>
        <strain evidence="2">if_2019</strain>
        <tissue evidence="1">Muscle</tissue>
    </source>
</reference>
<dbReference type="Proteomes" id="UP001482620">
    <property type="component" value="Unassembled WGS sequence"/>
</dbReference>
<accession>A0ABV0UFR3</accession>